<comment type="caution">
    <text evidence="3">The sequence shown here is derived from an EMBL/GenBank/DDBJ whole genome shotgun (WGS) entry which is preliminary data.</text>
</comment>
<sequence>MSTPSQRTAVVTGGSTGIGASICQHLLDDGLTVINLSRRPANFSHPQLHNVSVDLADRAATATVAALLADQHEVTVLVHNAGLIRAALIEAVQLEDLSYLTEVHLAAAIALTQAFLPAMKRAGCGRIVNVTSRAALGLQTRSSYSATKAGMIGLTRTLALELAGHGITVNAVAPGPIADTEMFEAAVAKASEQEARIAASIPVQRLGQPADVARAVRFLCDTDNSFITGQTLFVCGGASVGSLTI</sequence>
<organism evidence="3 4">
    <name type="scientific">Gammaproteobacteria bacterium LSUCC0057</name>
    <dbReference type="NCBI Taxonomy" id="2559237"/>
    <lineage>
        <taxon>Bacteria</taxon>
        <taxon>Pseudomonadati</taxon>
        <taxon>Pseudomonadota</taxon>
        <taxon>Gammaproteobacteria</taxon>
        <taxon>Cellvibrionales</taxon>
        <taxon>Porticoccaceae</taxon>
        <taxon>SAR92 clade</taxon>
    </lineage>
</organism>
<accession>A0A4Y8ULG9</accession>
<dbReference type="Pfam" id="PF13561">
    <property type="entry name" value="adh_short_C2"/>
    <property type="match status" value="1"/>
</dbReference>
<keyword evidence="4" id="KW-1185">Reference proteome</keyword>
<dbReference type="PANTHER" id="PTHR42760">
    <property type="entry name" value="SHORT-CHAIN DEHYDROGENASES/REDUCTASES FAMILY MEMBER"/>
    <property type="match status" value="1"/>
</dbReference>
<comment type="similarity">
    <text evidence="1">Belongs to the short-chain dehydrogenases/reductases (SDR) family.</text>
</comment>
<dbReference type="PRINTS" id="PR00080">
    <property type="entry name" value="SDRFAMILY"/>
</dbReference>
<dbReference type="InterPro" id="IPR002347">
    <property type="entry name" value="SDR_fam"/>
</dbReference>
<dbReference type="EMBL" id="SPIA01000001">
    <property type="protein sequence ID" value="TFH68594.1"/>
    <property type="molecule type" value="Genomic_DNA"/>
</dbReference>
<reference evidence="3 4" key="1">
    <citation type="submission" date="2019-03" db="EMBL/GenBank/DDBJ databases">
        <title>Draft genome of Gammaproteobacteria bacterium LSUCC0057, a member of the SAR92 clade.</title>
        <authorList>
            <person name="Lanclos V.C."/>
            <person name="Doiron C."/>
            <person name="Henson M.W."/>
            <person name="Thrash J.C."/>
        </authorList>
    </citation>
    <scope>NUCLEOTIDE SEQUENCE [LARGE SCALE GENOMIC DNA]</scope>
    <source>
        <strain evidence="3 4">LSUCC0057</strain>
    </source>
</reference>
<keyword evidence="2" id="KW-0560">Oxidoreductase</keyword>
<dbReference type="SUPFAM" id="SSF51735">
    <property type="entry name" value="NAD(P)-binding Rossmann-fold domains"/>
    <property type="match status" value="1"/>
</dbReference>
<gene>
    <name evidence="3" type="ORF">E3W66_01125</name>
</gene>
<proteinExistence type="inferred from homology"/>
<dbReference type="PANTHER" id="PTHR42760:SF129">
    <property type="entry name" value="OXIDOREDUCTASE"/>
    <property type="match status" value="1"/>
</dbReference>
<dbReference type="AlphaFoldDB" id="A0A4Y8ULG9"/>
<dbReference type="FunFam" id="3.40.50.720:FF:000173">
    <property type="entry name" value="3-oxoacyl-[acyl-carrier protein] reductase"/>
    <property type="match status" value="1"/>
</dbReference>
<dbReference type="GO" id="GO:0016616">
    <property type="term" value="F:oxidoreductase activity, acting on the CH-OH group of donors, NAD or NADP as acceptor"/>
    <property type="evidence" value="ECO:0007669"/>
    <property type="project" value="TreeGrafter"/>
</dbReference>
<evidence type="ECO:0000256" key="1">
    <source>
        <dbReference type="ARBA" id="ARBA00006484"/>
    </source>
</evidence>
<evidence type="ECO:0000313" key="3">
    <source>
        <dbReference type="EMBL" id="TFH68594.1"/>
    </source>
</evidence>
<dbReference type="OrthoDB" id="8665216at2"/>
<name>A0A4Y8ULG9_9GAMM</name>
<dbReference type="Gene3D" id="3.40.50.720">
    <property type="entry name" value="NAD(P)-binding Rossmann-like Domain"/>
    <property type="match status" value="1"/>
</dbReference>
<dbReference type="PRINTS" id="PR00081">
    <property type="entry name" value="GDHRDH"/>
</dbReference>
<dbReference type="GO" id="GO:0030497">
    <property type="term" value="P:fatty acid elongation"/>
    <property type="evidence" value="ECO:0007669"/>
    <property type="project" value="TreeGrafter"/>
</dbReference>
<protein>
    <submittedName>
        <fullName evidence="3">SDR family oxidoreductase</fullName>
    </submittedName>
</protein>
<evidence type="ECO:0000313" key="4">
    <source>
        <dbReference type="Proteomes" id="UP000298133"/>
    </source>
</evidence>
<dbReference type="Proteomes" id="UP000298133">
    <property type="component" value="Unassembled WGS sequence"/>
</dbReference>
<dbReference type="InterPro" id="IPR036291">
    <property type="entry name" value="NAD(P)-bd_dom_sf"/>
</dbReference>
<evidence type="ECO:0000256" key="2">
    <source>
        <dbReference type="ARBA" id="ARBA00023002"/>
    </source>
</evidence>